<dbReference type="EMBL" id="KE145369">
    <property type="protein sequence ID" value="EPE28163.1"/>
    <property type="molecule type" value="Genomic_DNA"/>
</dbReference>
<reference evidence="2 3" key="1">
    <citation type="journal article" date="2013" name="BMC Genomics">
        <title>Genomics-driven discovery of the pneumocandin biosynthetic gene cluster in the fungus Glarea lozoyensis.</title>
        <authorList>
            <person name="Chen L."/>
            <person name="Yue Q."/>
            <person name="Zhang X."/>
            <person name="Xiang M."/>
            <person name="Wang C."/>
            <person name="Li S."/>
            <person name="Che Y."/>
            <person name="Ortiz-Lopez F.J."/>
            <person name="Bills G.F."/>
            <person name="Liu X."/>
            <person name="An Z."/>
        </authorList>
    </citation>
    <scope>NUCLEOTIDE SEQUENCE [LARGE SCALE GENOMIC DNA]</scope>
    <source>
        <strain evidence="3">ATCC 20868 / MF5171</strain>
    </source>
</reference>
<dbReference type="HOGENOM" id="CLU_042941_1_1_1"/>
<dbReference type="GO" id="GO:0043386">
    <property type="term" value="P:mycotoxin biosynthetic process"/>
    <property type="evidence" value="ECO:0007669"/>
    <property type="project" value="InterPro"/>
</dbReference>
<sequence>MHSPKYSPLDQGAPTDEEIYQQRQEPRREFGPHRAAVLFRLLLVGSLCLNLALLCRDSGARSKEFRLPASKYVGLVRNVPLSFSHDELYTSSNRVVADAAWNSPKLQSWNGLVALPEDYVQSHGLPPAQKWPWDQEKGLYILNGFHNLHCLDLVRRSILHAYDGKPLMIPLDHVSHCLNVLREEIMCNADDTPRYTGSLNAEAGKEHPTSGIGQAKMCNSWDKLYNFAVENSACYRPVNTSDPNFPVIERYKFCPDGKVLWQ</sequence>
<evidence type="ECO:0000313" key="3">
    <source>
        <dbReference type="Proteomes" id="UP000016922"/>
    </source>
</evidence>
<dbReference type="PANTHER" id="PTHR33365:SF6">
    <property type="entry name" value="OXIDASE USTYA"/>
    <property type="match status" value="1"/>
</dbReference>
<dbReference type="PANTHER" id="PTHR33365">
    <property type="entry name" value="YALI0B05434P"/>
    <property type="match status" value="1"/>
</dbReference>
<protein>
    <submittedName>
        <fullName evidence="2">Uncharacterized protein</fullName>
    </submittedName>
</protein>
<dbReference type="GeneID" id="19464009"/>
<gene>
    <name evidence="2" type="ORF">GLAREA_04954</name>
</gene>
<evidence type="ECO:0000313" key="2">
    <source>
        <dbReference type="EMBL" id="EPE28163.1"/>
    </source>
</evidence>
<organism evidence="2 3">
    <name type="scientific">Glarea lozoyensis (strain ATCC 20868 / MF5171)</name>
    <dbReference type="NCBI Taxonomy" id="1116229"/>
    <lineage>
        <taxon>Eukaryota</taxon>
        <taxon>Fungi</taxon>
        <taxon>Dikarya</taxon>
        <taxon>Ascomycota</taxon>
        <taxon>Pezizomycotina</taxon>
        <taxon>Leotiomycetes</taxon>
        <taxon>Helotiales</taxon>
        <taxon>Helotiaceae</taxon>
        <taxon>Glarea</taxon>
    </lineage>
</organism>
<dbReference type="KEGG" id="glz:GLAREA_04954"/>
<dbReference type="Pfam" id="PF11807">
    <property type="entry name" value="UstYa"/>
    <property type="match status" value="1"/>
</dbReference>
<dbReference type="OrthoDB" id="3687641at2759"/>
<dbReference type="Proteomes" id="UP000016922">
    <property type="component" value="Unassembled WGS sequence"/>
</dbReference>
<dbReference type="OMA" id="HAMRFPW"/>
<dbReference type="eggNOG" id="ENOG502SPNM">
    <property type="taxonomic scope" value="Eukaryota"/>
</dbReference>
<name>S3DNW1_GLAL2</name>
<dbReference type="RefSeq" id="XP_008085522.1">
    <property type="nucleotide sequence ID" value="XM_008087331.1"/>
</dbReference>
<accession>S3DNW1</accession>
<proteinExistence type="inferred from homology"/>
<dbReference type="AlphaFoldDB" id="S3DNW1"/>
<dbReference type="InterPro" id="IPR021765">
    <property type="entry name" value="UstYa-like"/>
</dbReference>
<keyword evidence="3" id="KW-1185">Reference proteome</keyword>
<comment type="similarity">
    <text evidence="1">Belongs to the ustYa family.</text>
</comment>
<evidence type="ECO:0000256" key="1">
    <source>
        <dbReference type="ARBA" id="ARBA00035112"/>
    </source>
</evidence>